<dbReference type="Proteomes" id="UP000092460">
    <property type="component" value="Unassembled WGS sequence"/>
</dbReference>
<feature type="transmembrane region" description="Helical" evidence="1">
    <location>
        <begin position="6"/>
        <end position="27"/>
    </location>
</feature>
<proteinExistence type="predicted"/>
<dbReference type="AlphaFoldDB" id="A0A1B0AXD1"/>
<feature type="transmembrane region" description="Helical" evidence="1">
    <location>
        <begin position="39"/>
        <end position="59"/>
    </location>
</feature>
<evidence type="ECO:0000256" key="1">
    <source>
        <dbReference type="SAM" id="Phobius"/>
    </source>
</evidence>
<evidence type="ECO:0000313" key="2">
    <source>
        <dbReference type="EnsemblMetazoa" id="GPPI011923-PA"/>
    </source>
</evidence>
<name>A0A1B0AXD1_9MUSC</name>
<keyword evidence="1" id="KW-0472">Membrane</keyword>
<keyword evidence="1" id="KW-1133">Transmembrane helix</keyword>
<evidence type="ECO:0000313" key="3">
    <source>
        <dbReference type="Proteomes" id="UP000092460"/>
    </source>
</evidence>
<organism evidence="2 3">
    <name type="scientific">Glossina palpalis gambiensis</name>
    <dbReference type="NCBI Taxonomy" id="67801"/>
    <lineage>
        <taxon>Eukaryota</taxon>
        <taxon>Metazoa</taxon>
        <taxon>Ecdysozoa</taxon>
        <taxon>Arthropoda</taxon>
        <taxon>Hexapoda</taxon>
        <taxon>Insecta</taxon>
        <taxon>Pterygota</taxon>
        <taxon>Neoptera</taxon>
        <taxon>Endopterygota</taxon>
        <taxon>Diptera</taxon>
        <taxon>Brachycera</taxon>
        <taxon>Muscomorpha</taxon>
        <taxon>Hippoboscoidea</taxon>
        <taxon>Glossinidae</taxon>
        <taxon>Glossina</taxon>
    </lineage>
</organism>
<keyword evidence="3" id="KW-1185">Reference proteome</keyword>
<protein>
    <submittedName>
        <fullName evidence="2">Uncharacterized protein</fullName>
    </submittedName>
</protein>
<reference evidence="3" key="1">
    <citation type="submission" date="2015-01" db="EMBL/GenBank/DDBJ databases">
        <authorList>
            <person name="Aksoy S."/>
            <person name="Warren W."/>
            <person name="Wilson R.K."/>
        </authorList>
    </citation>
    <scope>NUCLEOTIDE SEQUENCE [LARGE SCALE GENOMIC DNA]</scope>
    <source>
        <strain evidence="3">IAEA</strain>
    </source>
</reference>
<sequence>MEINLITYAIVELMHGLIMIFTFRLSLSCSSSTDDMIDGLTYILFGSSIFANAIFYPQIAATITITPATRTATTNRVSKRHNFVFGFVFIVFRNNVRTYQTIC</sequence>
<dbReference type="EMBL" id="JXJN01005219">
    <property type="status" value="NOT_ANNOTATED_CDS"/>
    <property type="molecule type" value="Genomic_DNA"/>
</dbReference>
<dbReference type="EnsemblMetazoa" id="GPPI011923-RA">
    <property type="protein sequence ID" value="GPPI011923-PA"/>
    <property type="gene ID" value="GPPI011923"/>
</dbReference>
<reference evidence="2" key="2">
    <citation type="submission" date="2020-05" db="UniProtKB">
        <authorList>
            <consortium name="EnsemblMetazoa"/>
        </authorList>
    </citation>
    <scope>IDENTIFICATION</scope>
    <source>
        <strain evidence="2">IAEA</strain>
    </source>
</reference>
<dbReference type="VEuPathDB" id="VectorBase:GPPI011923"/>
<keyword evidence="1" id="KW-0812">Transmembrane</keyword>
<dbReference type="EMBL" id="JXJN01005220">
    <property type="status" value="NOT_ANNOTATED_CDS"/>
    <property type="molecule type" value="Genomic_DNA"/>
</dbReference>
<accession>A0A1B0AXD1</accession>